<name>A0ABD6APQ0_9EURY</name>
<dbReference type="RefSeq" id="WP_256409667.1">
    <property type="nucleotide sequence ID" value="NZ_JANHDN010000006.1"/>
</dbReference>
<dbReference type="PANTHER" id="PTHR33594:SF1">
    <property type="entry name" value="HD_PDEASE DOMAIN-CONTAINING PROTEIN"/>
    <property type="match status" value="1"/>
</dbReference>
<dbReference type="InterPro" id="IPR006674">
    <property type="entry name" value="HD_domain"/>
</dbReference>
<evidence type="ECO:0000313" key="2">
    <source>
        <dbReference type="EMBL" id="MFC7325930.1"/>
    </source>
</evidence>
<dbReference type="CDD" id="cd00077">
    <property type="entry name" value="HDc"/>
    <property type="match status" value="1"/>
</dbReference>
<sequence length="221" mass="24356">MSDDLGSLARTLAVPYYDDALPAHDEFHANRVHDVALRLASDVDRRVETDVLAAAAWLHDIGRPRERTDDIDDHAVWATHEAGELLAAEGVPEADIKAIQHCIRTHSIRASSPDAETIEAKLLFDADKLDATGAVGLTRLACIIGERSGRSDERHAVIDDFTANRAVTADQDDVSVLRKWADERLEALHTEPARDLGASRSEYMDEFLARFHDEIGAEGTQ</sequence>
<gene>
    <name evidence="2" type="ORF">ACFQMF_15285</name>
</gene>
<accession>A0ABD6APQ0</accession>
<dbReference type="Proteomes" id="UP001596545">
    <property type="component" value="Unassembled WGS sequence"/>
</dbReference>
<feature type="domain" description="HD/PDEase" evidence="1">
    <location>
        <begin position="21"/>
        <end position="141"/>
    </location>
</feature>
<evidence type="ECO:0000259" key="1">
    <source>
        <dbReference type="SMART" id="SM00471"/>
    </source>
</evidence>
<keyword evidence="3" id="KW-1185">Reference proteome</keyword>
<dbReference type="SMART" id="SM00471">
    <property type="entry name" value="HDc"/>
    <property type="match status" value="1"/>
</dbReference>
<reference evidence="2 3" key="1">
    <citation type="journal article" date="2019" name="Int. J. Syst. Evol. Microbiol.">
        <title>The Global Catalogue of Microorganisms (GCM) 10K type strain sequencing project: providing services to taxonomists for standard genome sequencing and annotation.</title>
        <authorList>
            <consortium name="The Broad Institute Genomics Platform"/>
            <consortium name="The Broad Institute Genome Sequencing Center for Infectious Disease"/>
            <person name="Wu L."/>
            <person name="Ma J."/>
        </authorList>
    </citation>
    <scope>NUCLEOTIDE SEQUENCE [LARGE SCALE GENOMIC DNA]</scope>
    <source>
        <strain evidence="2 3">CGMCC 1.12554</strain>
    </source>
</reference>
<proteinExistence type="predicted"/>
<dbReference type="EMBL" id="JBHTBL010000019">
    <property type="protein sequence ID" value="MFC7325930.1"/>
    <property type="molecule type" value="Genomic_DNA"/>
</dbReference>
<evidence type="ECO:0000313" key="3">
    <source>
        <dbReference type="Proteomes" id="UP001596545"/>
    </source>
</evidence>
<dbReference type="Gene3D" id="1.10.3210.50">
    <property type="match status" value="1"/>
</dbReference>
<dbReference type="InterPro" id="IPR003607">
    <property type="entry name" value="HD/PDEase_dom"/>
</dbReference>
<dbReference type="PANTHER" id="PTHR33594">
    <property type="entry name" value="SUPERFAMILY HYDROLASE, PUTATIVE (AFU_ORTHOLOGUE AFUA_1G03035)-RELATED"/>
    <property type="match status" value="1"/>
</dbReference>
<dbReference type="AlphaFoldDB" id="A0ABD6APQ0"/>
<dbReference type="SUPFAM" id="SSF109604">
    <property type="entry name" value="HD-domain/PDEase-like"/>
    <property type="match status" value="1"/>
</dbReference>
<protein>
    <submittedName>
        <fullName evidence="2">HD domain-containing protein</fullName>
    </submittedName>
</protein>
<comment type="caution">
    <text evidence="2">The sequence shown here is derived from an EMBL/GenBank/DDBJ whole genome shotgun (WGS) entry which is preliminary data.</text>
</comment>
<organism evidence="2 3">
    <name type="scientific">Halorubrum rutilum</name>
    <dbReference type="NCBI Taxonomy" id="1364933"/>
    <lineage>
        <taxon>Archaea</taxon>
        <taxon>Methanobacteriati</taxon>
        <taxon>Methanobacteriota</taxon>
        <taxon>Stenosarchaea group</taxon>
        <taxon>Halobacteria</taxon>
        <taxon>Halobacteriales</taxon>
        <taxon>Haloferacaceae</taxon>
        <taxon>Halorubrum</taxon>
    </lineage>
</organism>
<dbReference type="Pfam" id="PF01966">
    <property type="entry name" value="HD"/>
    <property type="match status" value="1"/>
</dbReference>